<accession>A0AAF0ILF9</accession>
<dbReference type="Pfam" id="PF20174">
    <property type="entry name" value="DUF6540"/>
    <property type="match status" value="1"/>
</dbReference>
<feature type="transmembrane region" description="Helical" evidence="1">
    <location>
        <begin position="185"/>
        <end position="208"/>
    </location>
</feature>
<keyword evidence="1" id="KW-0472">Membrane</keyword>
<sequence length="367" mass="40373">MAESSKDDNKSYILFYVLLFGLLLFGLICLQRRQRRPQRDLEADRPLHGGRAGNIYLVPLPPAAIPAQCSCATKVMKLKELDDRFPAVKFRALKRNADGQPEVAHRATCDSSQGEMAMAANDKPELAPGSPHGVKAEPGLSEIQVLSERAAVTDHVTIKPKFKLARLLKPTKDVHRREIHRTYACLYALTIAPPLLHNLMAPLFLIVYHSPFFPAHWSLFVPNPQHPGIGKRIHVEGSVYAGFAHAVQRRYRLEATGRKHSRIEVGELHEDDRLVVQHVDIGGEEVDGDGEDGGGEVQPIDNLEEIAVGVPAPAASLNSVGDGLMPPTKTIQMKNCQGWVIDVVAELVRKGILPETANEVVQNAPKN</sequence>
<protein>
    <submittedName>
        <fullName evidence="2">Uncharacterized protein</fullName>
    </submittedName>
</protein>
<dbReference type="InterPro" id="IPR046670">
    <property type="entry name" value="DUF6540"/>
</dbReference>
<gene>
    <name evidence="2" type="ORF">PRK78_006203</name>
</gene>
<reference evidence="2" key="1">
    <citation type="submission" date="2023-03" db="EMBL/GenBank/DDBJ databases">
        <title>Emydomyces testavorans Genome Sequence.</title>
        <authorList>
            <person name="Hoyer L."/>
        </authorList>
    </citation>
    <scope>NUCLEOTIDE SEQUENCE</scope>
    <source>
        <strain evidence="2">16-2883</strain>
    </source>
</reference>
<name>A0AAF0ILF9_9EURO</name>
<keyword evidence="3" id="KW-1185">Reference proteome</keyword>
<keyword evidence="1" id="KW-0812">Transmembrane</keyword>
<evidence type="ECO:0000313" key="3">
    <source>
        <dbReference type="Proteomes" id="UP001219355"/>
    </source>
</evidence>
<evidence type="ECO:0000313" key="2">
    <source>
        <dbReference type="EMBL" id="WEW60716.1"/>
    </source>
</evidence>
<dbReference type="EMBL" id="CP120630">
    <property type="protein sequence ID" value="WEW60716.1"/>
    <property type="molecule type" value="Genomic_DNA"/>
</dbReference>
<keyword evidence="1" id="KW-1133">Transmembrane helix</keyword>
<organism evidence="2 3">
    <name type="scientific">Emydomyces testavorans</name>
    <dbReference type="NCBI Taxonomy" id="2070801"/>
    <lineage>
        <taxon>Eukaryota</taxon>
        <taxon>Fungi</taxon>
        <taxon>Dikarya</taxon>
        <taxon>Ascomycota</taxon>
        <taxon>Pezizomycotina</taxon>
        <taxon>Eurotiomycetes</taxon>
        <taxon>Eurotiomycetidae</taxon>
        <taxon>Onygenales</taxon>
        <taxon>Nannizziopsiaceae</taxon>
        <taxon>Emydomyces</taxon>
    </lineage>
</organism>
<feature type="transmembrane region" description="Helical" evidence="1">
    <location>
        <begin position="12"/>
        <end position="30"/>
    </location>
</feature>
<evidence type="ECO:0000256" key="1">
    <source>
        <dbReference type="SAM" id="Phobius"/>
    </source>
</evidence>
<dbReference type="Proteomes" id="UP001219355">
    <property type="component" value="Chromosome 4"/>
</dbReference>
<proteinExistence type="predicted"/>
<dbReference type="AlphaFoldDB" id="A0AAF0ILF9"/>